<gene>
    <name evidence="6" type="ORF">Agub_g9006</name>
</gene>
<dbReference type="SMART" id="SM00744">
    <property type="entry name" value="RINGv"/>
    <property type="match status" value="1"/>
</dbReference>
<evidence type="ECO:0000256" key="2">
    <source>
        <dbReference type="ARBA" id="ARBA00022771"/>
    </source>
</evidence>
<dbReference type="Proteomes" id="UP001054857">
    <property type="component" value="Unassembled WGS sequence"/>
</dbReference>
<keyword evidence="7" id="KW-1185">Reference proteome</keyword>
<dbReference type="InterPro" id="IPR011016">
    <property type="entry name" value="Znf_RING-CH"/>
</dbReference>
<dbReference type="Gene3D" id="3.30.40.10">
    <property type="entry name" value="Zinc/RING finger domain, C3HC4 (zinc finger)"/>
    <property type="match status" value="1"/>
</dbReference>
<reference evidence="6 7" key="1">
    <citation type="journal article" date="2021" name="Sci. Rep.">
        <title>Genome sequencing of the multicellular alga Astrephomene provides insights into convergent evolution of germ-soma differentiation.</title>
        <authorList>
            <person name="Yamashita S."/>
            <person name="Yamamoto K."/>
            <person name="Matsuzaki R."/>
            <person name="Suzuki S."/>
            <person name="Yamaguchi H."/>
            <person name="Hirooka S."/>
            <person name="Minakuchi Y."/>
            <person name="Miyagishima S."/>
            <person name="Kawachi M."/>
            <person name="Toyoda A."/>
            <person name="Nozaki H."/>
        </authorList>
    </citation>
    <scope>NUCLEOTIDE SEQUENCE [LARGE SCALE GENOMIC DNA]</scope>
    <source>
        <strain evidence="6 7">NIES-4017</strain>
    </source>
</reference>
<keyword evidence="2" id="KW-0863">Zinc-finger</keyword>
<evidence type="ECO:0000256" key="1">
    <source>
        <dbReference type="ARBA" id="ARBA00022723"/>
    </source>
</evidence>
<feature type="non-terminal residue" evidence="6">
    <location>
        <position position="265"/>
    </location>
</feature>
<feature type="compositionally biased region" description="Gly residues" evidence="4">
    <location>
        <begin position="133"/>
        <end position="154"/>
    </location>
</feature>
<dbReference type="SUPFAM" id="SSF57850">
    <property type="entry name" value="RING/U-box"/>
    <property type="match status" value="1"/>
</dbReference>
<protein>
    <recommendedName>
        <fullName evidence="5">RING-CH-type domain-containing protein</fullName>
    </recommendedName>
</protein>
<feature type="domain" description="RING-CH-type" evidence="5">
    <location>
        <begin position="160"/>
        <end position="202"/>
    </location>
</feature>
<accession>A0AAD3DVD2</accession>
<evidence type="ECO:0000256" key="4">
    <source>
        <dbReference type="SAM" id="MobiDB-lite"/>
    </source>
</evidence>
<keyword evidence="3" id="KW-0862">Zinc</keyword>
<sequence>DEEEPEGAAWLPAALVREEAAARGGGAHAEVGVQQPSVASVRQPEVAVRQPEVAVRQPEVAVRQPEVAVRQPDSEEEVEEEAADASEPAPDAECWLCYGSGRVVHRCTAAATTTATTTAAESGSSSDSAAEGGSSGGGGNGGSGGGGSGGGSGGVQLPPPPDDHEALVAPCGVCAGGLRHIHRGCLRRWLDSSGALDCPNCKTPYDSSMLDALVGPDPLRSLLLAACPPGHELRRPLPYGSRVYVSHGGVAAVAAAEEVVMHCGG</sequence>
<evidence type="ECO:0000256" key="3">
    <source>
        <dbReference type="ARBA" id="ARBA00022833"/>
    </source>
</evidence>
<evidence type="ECO:0000259" key="5">
    <source>
        <dbReference type="SMART" id="SM00744"/>
    </source>
</evidence>
<dbReference type="AlphaFoldDB" id="A0AAD3DVD2"/>
<feature type="compositionally biased region" description="Low complexity" evidence="4">
    <location>
        <begin position="115"/>
        <end position="132"/>
    </location>
</feature>
<keyword evidence="1" id="KW-0479">Metal-binding</keyword>
<feature type="non-terminal residue" evidence="6">
    <location>
        <position position="1"/>
    </location>
</feature>
<comment type="caution">
    <text evidence="6">The sequence shown here is derived from an EMBL/GenBank/DDBJ whole genome shotgun (WGS) entry which is preliminary data.</text>
</comment>
<dbReference type="InterPro" id="IPR013083">
    <property type="entry name" value="Znf_RING/FYVE/PHD"/>
</dbReference>
<dbReference type="EMBL" id="BMAR01000017">
    <property type="protein sequence ID" value="GFR47318.1"/>
    <property type="molecule type" value="Genomic_DNA"/>
</dbReference>
<evidence type="ECO:0000313" key="6">
    <source>
        <dbReference type="EMBL" id="GFR47318.1"/>
    </source>
</evidence>
<feature type="region of interest" description="Disordered" evidence="4">
    <location>
        <begin position="115"/>
        <end position="162"/>
    </location>
</feature>
<feature type="compositionally biased region" description="Acidic residues" evidence="4">
    <location>
        <begin position="74"/>
        <end position="84"/>
    </location>
</feature>
<dbReference type="GO" id="GO:0008270">
    <property type="term" value="F:zinc ion binding"/>
    <property type="evidence" value="ECO:0007669"/>
    <property type="project" value="UniProtKB-KW"/>
</dbReference>
<evidence type="ECO:0000313" key="7">
    <source>
        <dbReference type="Proteomes" id="UP001054857"/>
    </source>
</evidence>
<feature type="region of interest" description="Disordered" evidence="4">
    <location>
        <begin position="21"/>
        <end position="89"/>
    </location>
</feature>
<name>A0AAD3DVD2_9CHLO</name>
<dbReference type="Pfam" id="PF12906">
    <property type="entry name" value="RINGv"/>
    <property type="match status" value="1"/>
</dbReference>
<organism evidence="6 7">
    <name type="scientific">Astrephomene gubernaculifera</name>
    <dbReference type="NCBI Taxonomy" id="47775"/>
    <lineage>
        <taxon>Eukaryota</taxon>
        <taxon>Viridiplantae</taxon>
        <taxon>Chlorophyta</taxon>
        <taxon>core chlorophytes</taxon>
        <taxon>Chlorophyceae</taxon>
        <taxon>CS clade</taxon>
        <taxon>Chlamydomonadales</taxon>
        <taxon>Astrephomenaceae</taxon>
        <taxon>Astrephomene</taxon>
    </lineage>
</organism>
<proteinExistence type="predicted"/>